<dbReference type="AlphaFoldDB" id="A0AAV2FXL7"/>
<keyword evidence="3" id="KW-1185">Reference proteome</keyword>
<evidence type="ECO:0000313" key="2">
    <source>
        <dbReference type="EMBL" id="CAL1403154.1"/>
    </source>
</evidence>
<feature type="compositionally biased region" description="Polar residues" evidence="1">
    <location>
        <begin position="37"/>
        <end position="54"/>
    </location>
</feature>
<organism evidence="2 3">
    <name type="scientific">Linum trigynum</name>
    <dbReference type="NCBI Taxonomy" id="586398"/>
    <lineage>
        <taxon>Eukaryota</taxon>
        <taxon>Viridiplantae</taxon>
        <taxon>Streptophyta</taxon>
        <taxon>Embryophyta</taxon>
        <taxon>Tracheophyta</taxon>
        <taxon>Spermatophyta</taxon>
        <taxon>Magnoliopsida</taxon>
        <taxon>eudicotyledons</taxon>
        <taxon>Gunneridae</taxon>
        <taxon>Pentapetalae</taxon>
        <taxon>rosids</taxon>
        <taxon>fabids</taxon>
        <taxon>Malpighiales</taxon>
        <taxon>Linaceae</taxon>
        <taxon>Linum</taxon>
    </lineage>
</organism>
<protein>
    <submittedName>
        <fullName evidence="2">Uncharacterized protein</fullName>
    </submittedName>
</protein>
<dbReference type="Proteomes" id="UP001497516">
    <property type="component" value="Chromosome 7"/>
</dbReference>
<dbReference type="EMBL" id="OZ034820">
    <property type="protein sequence ID" value="CAL1403154.1"/>
    <property type="molecule type" value="Genomic_DNA"/>
</dbReference>
<feature type="compositionally biased region" description="Low complexity" evidence="1">
    <location>
        <begin position="10"/>
        <end position="19"/>
    </location>
</feature>
<proteinExistence type="predicted"/>
<reference evidence="2 3" key="1">
    <citation type="submission" date="2024-04" db="EMBL/GenBank/DDBJ databases">
        <authorList>
            <person name="Fracassetti M."/>
        </authorList>
    </citation>
    <scope>NUCLEOTIDE SEQUENCE [LARGE SCALE GENOMIC DNA]</scope>
</reference>
<accession>A0AAV2FXL7</accession>
<feature type="region of interest" description="Disordered" evidence="1">
    <location>
        <begin position="1"/>
        <end position="85"/>
    </location>
</feature>
<name>A0AAV2FXL7_9ROSI</name>
<sequence length="85" mass="8890">MRASAMDPVSSADSPSGSSQTAFSTPPRHPYIRRIPTGSSSTSVALGSMNSEVPSPQLARVGPVSYARPRTEAVLRQTGPPPEPQ</sequence>
<gene>
    <name evidence="2" type="ORF">LTRI10_LOCUS43102</name>
</gene>
<evidence type="ECO:0000256" key="1">
    <source>
        <dbReference type="SAM" id="MobiDB-lite"/>
    </source>
</evidence>
<evidence type="ECO:0000313" key="3">
    <source>
        <dbReference type="Proteomes" id="UP001497516"/>
    </source>
</evidence>